<dbReference type="GeneID" id="106473158"/>
<dbReference type="InterPro" id="IPR038896">
    <property type="entry name" value="RNF170"/>
</dbReference>
<feature type="non-terminal residue" evidence="8">
    <location>
        <position position="1"/>
    </location>
</feature>
<evidence type="ECO:0000256" key="5">
    <source>
        <dbReference type="SAM" id="Phobius"/>
    </source>
</evidence>
<evidence type="ECO:0000256" key="2">
    <source>
        <dbReference type="ARBA" id="ARBA00022692"/>
    </source>
</evidence>
<keyword evidence="2 5" id="KW-0812">Transmembrane</keyword>
<evidence type="ECO:0000259" key="6">
    <source>
        <dbReference type="Pfam" id="PF06803"/>
    </source>
</evidence>
<protein>
    <submittedName>
        <fullName evidence="8">E3 ubiquitin-protein ligase RNF170-like</fullName>
    </submittedName>
</protein>
<keyword evidence="3 5" id="KW-1133">Transmembrane helix</keyword>
<dbReference type="PANTHER" id="PTHR22894:SF5">
    <property type="entry name" value="RING-TYPE DOMAIN-CONTAINING PROTEIN"/>
    <property type="match status" value="1"/>
</dbReference>
<comment type="subcellular location">
    <subcellularLocation>
        <location evidence="1">Endomembrane system</location>
        <topology evidence="1">Multi-pass membrane protein</topology>
    </subcellularLocation>
</comment>
<dbReference type="InterPro" id="IPR010652">
    <property type="entry name" value="DUF1232"/>
</dbReference>
<keyword evidence="7" id="KW-1185">Reference proteome</keyword>
<evidence type="ECO:0000256" key="1">
    <source>
        <dbReference type="ARBA" id="ARBA00004127"/>
    </source>
</evidence>
<feature type="transmembrane region" description="Helical" evidence="5">
    <location>
        <begin position="119"/>
        <end position="142"/>
    </location>
</feature>
<proteinExistence type="predicted"/>
<sequence>QCVLLCWKHGNWRNGISCPVCRQQVSVLLCCFPDQHKRNESKEEIKQILTEINNYNRRFSGAPRPWSEYVSDLPVLLRHMLSEFFSVGSFMYMFRLRVVLCFMAAIMYLVSPLDMIPEALFGIFGLIDDLFIVFLLSVYITIIYRRFLATRWEDEISD</sequence>
<feature type="transmembrane region" description="Helical" evidence="5">
    <location>
        <begin position="94"/>
        <end position="113"/>
    </location>
</feature>
<evidence type="ECO:0000256" key="3">
    <source>
        <dbReference type="ARBA" id="ARBA00022989"/>
    </source>
</evidence>
<keyword evidence="4 5" id="KW-0472">Membrane</keyword>
<gene>
    <name evidence="8" type="primary">LOC106473158</name>
</gene>
<reference evidence="8" key="1">
    <citation type="submission" date="2025-08" db="UniProtKB">
        <authorList>
            <consortium name="RefSeq"/>
        </authorList>
    </citation>
    <scope>IDENTIFICATION</scope>
    <source>
        <tissue evidence="8">Muscle</tissue>
    </source>
</reference>
<evidence type="ECO:0000256" key="4">
    <source>
        <dbReference type="ARBA" id="ARBA00023136"/>
    </source>
</evidence>
<dbReference type="RefSeq" id="XP_013789291.1">
    <property type="nucleotide sequence ID" value="XM_013933837.2"/>
</dbReference>
<feature type="domain" description="DUF1232" evidence="6">
    <location>
        <begin position="99"/>
        <end position="135"/>
    </location>
</feature>
<dbReference type="Pfam" id="PF06803">
    <property type="entry name" value="DUF1232"/>
    <property type="match status" value="1"/>
</dbReference>
<evidence type="ECO:0000313" key="7">
    <source>
        <dbReference type="Proteomes" id="UP000694941"/>
    </source>
</evidence>
<evidence type="ECO:0000313" key="8">
    <source>
        <dbReference type="RefSeq" id="XP_013789291.1"/>
    </source>
</evidence>
<name>A0ABM1BV70_LIMPO</name>
<accession>A0ABM1BV70</accession>
<organism evidence="7 8">
    <name type="scientific">Limulus polyphemus</name>
    <name type="common">Atlantic horseshoe crab</name>
    <dbReference type="NCBI Taxonomy" id="6850"/>
    <lineage>
        <taxon>Eukaryota</taxon>
        <taxon>Metazoa</taxon>
        <taxon>Ecdysozoa</taxon>
        <taxon>Arthropoda</taxon>
        <taxon>Chelicerata</taxon>
        <taxon>Merostomata</taxon>
        <taxon>Xiphosura</taxon>
        <taxon>Limulidae</taxon>
        <taxon>Limulus</taxon>
    </lineage>
</organism>
<dbReference type="PANTHER" id="PTHR22894">
    <property type="entry name" value="RING-TYPE DOMAIN-CONTAINING PROTEIN"/>
    <property type="match status" value="1"/>
</dbReference>
<dbReference type="Proteomes" id="UP000694941">
    <property type="component" value="Unplaced"/>
</dbReference>